<dbReference type="SUPFAM" id="SSF56672">
    <property type="entry name" value="DNA/RNA polymerases"/>
    <property type="match status" value="1"/>
</dbReference>
<accession>A0A4W4EJ68</accession>
<reference evidence="4" key="4">
    <citation type="submission" date="2025-08" db="UniProtKB">
        <authorList>
            <consortium name="Ensembl"/>
        </authorList>
    </citation>
    <scope>IDENTIFICATION</scope>
</reference>
<dbReference type="SMART" id="SM00482">
    <property type="entry name" value="POLAc"/>
    <property type="match status" value="1"/>
</dbReference>
<reference evidence="4" key="3">
    <citation type="submission" date="2020-05" db="EMBL/GenBank/DDBJ databases">
        <title>Electrophorus electricus (electric eel) genome, fEleEle1, primary haplotype.</title>
        <authorList>
            <person name="Myers G."/>
            <person name="Meyer A."/>
            <person name="Fedrigo O."/>
            <person name="Formenti G."/>
            <person name="Rhie A."/>
            <person name="Tracey A."/>
            <person name="Sims Y."/>
            <person name="Jarvis E.D."/>
        </authorList>
    </citation>
    <scope>NUCLEOTIDE SEQUENCE [LARGE SCALE GENOMIC DNA]</scope>
</reference>
<dbReference type="Gene3D" id="1.20.1060.10">
    <property type="entry name" value="Taq DNA Polymerase, Chain T, domain 4"/>
    <property type="match status" value="1"/>
</dbReference>
<feature type="domain" description="DNA-directed DNA polymerase family A palm" evidence="3">
    <location>
        <begin position="600"/>
        <end position="807"/>
    </location>
</feature>
<feature type="region of interest" description="Disordered" evidence="2">
    <location>
        <begin position="115"/>
        <end position="186"/>
    </location>
</feature>
<dbReference type="InterPro" id="IPR040940">
    <property type="entry name" value="DNA_pol_P_Exo"/>
</dbReference>
<reference evidence="4" key="5">
    <citation type="submission" date="2025-09" db="UniProtKB">
        <authorList>
            <consortium name="Ensembl"/>
        </authorList>
    </citation>
    <scope>IDENTIFICATION</scope>
</reference>
<reference evidence="5" key="2">
    <citation type="journal article" date="2017" name="Sci. Adv.">
        <title>A tail of two voltages: Proteomic comparison of the three electric organs of the electric eel.</title>
        <authorList>
            <person name="Traeger L.L."/>
            <person name="Sabat G."/>
            <person name="Barrett-Wilt G.A."/>
            <person name="Wells G.B."/>
            <person name="Sussman M.R."/>
        </authorList>
    </citation>
    <scope>NUCLEOTIDE SEQUENCE [LARGE SCALE GENOMIC DNA]</scope>
</reference>
<evidence type="ECO:0000256" key="1">
    <source>
        <dbReference type="ARBA" id="ARBA00022705"/>
    </source>
</evidence>
<dbReference type="Proteomes" id="UP000314983">
    <property type="component" value="Chromosome 19"/>
</dbReference>
<dbReference type="PANTHER" id="PTHR10133">
    <property type="entry name" value="DNA POLYMERASE I"/>
    <property type="match status" value="1"/>
</dbReference>
<organism evidence="4 5">
    <name type="scientific">Electrophorus electricus</name>
    <name type="common">Electric eel</name>
    <name type="synonym">Gymnotus electricus</name>
    <dbReference type="NCBI Taxonomy" id="8005"/>
    <lineage>
        <taxon>Eukaryota</taxon>
        <taxon>Metazoa</taxon>
        <taxon>Chordata</taxon>
        <taxon>Craniata</taxon>
        <taxon>Vertebrata</taxon>
        <taxon>Euteleostomi</taxon>
        <taxon>Actinopterygii</taxon>
        <taxon>Neopterygii</taxon>
        <taxon>Teleostei</taxon>
        <taxon>Ostariophysi</taxon>
        <taxon>Gymnotiformes</taxon>
        <taxon>Gymnotoidei</taxon>
        <taxon>Gymnotidae</taxon>
        <taxon>Electrophorus</taxon>
    </lineage>
</organism>
<proteinExistence type="predicted"/>
<dbReference type="GeneTree" id="ENSGT00940000159015"/>
<dbReference type="GO" id="GO:0003887">
    <property type="term" value="F:DNA-directed DNA polymerase activity"/>
    <property type="evidence" value="ECO:0007669"/>
    <property type="project" value="InterPro"/>
</dbReference>
<evidence type="ECO:0000313" key="5">
    <source>
        <dbReference type="Proteomes" id="UP000314983"/>
    </source>
</evidence>
<dbReference type="OMA" id="LAMESHK"/>
<protein>
    <recommendedName>
        <fullName evidence="3">DNA-directed DNA polymerase family A palm domain-containing protein</fullName>
    </recommendedName>
</protein>
<dbReference type="GO" id="GO:0003677">
    <property type="term" value="F:DNA binding"/>
    <property type="evidence" value="ECO:0007669"/>
    <property type="project" value="InterPro"/>
</dbReference>
<dbReference type="InterPro" id="IPR001098">
    <property type="entry name" value="DNA-dir_DNA_pol_A_palm_dom"/>
</dbReference>
<feature type="compositionally biased region" description="Polar residues" evidence="2">
    <location>
        <begin position="126"/>
        <end position="150"/>
    </location>
</feature>
<dbReference type="GO" id="GO:0006261">
    <property type="term" value="P:DNA-templated DNA replication"/>
    <property type="evidence" value="ECO:0007669"/>
    <property type="project" value="InterPro"/>
</dbReference>
<dbReference type="PANTHER" id="PTHR10133:SF27">
    <property type="entry name" value="DNA POLYMERASE NU"/>
    <property type="match status" value="1"/>
</dbReference>
<gene>
    <name evidence="4" type="primary">POLN</name>
</gene>
<evidence type="ECO:0000259" key="3">
    <source>
        <dbReference type="SMART" id="SM00482"/>
    </source>
</evidence>
<dbReference type="CDD" id="cd08638">
    <property type="entry name" value="DNA_pol_A_theta"/>
    <property type="match status" value="1"/>
</dbReference>
<feature type="compositionally biased region" description="Basic and acidic residues" evidence="2">
    <location>
        <begin position="164"/>
        <end position="173"/>
    </location>
</feature>
<dbReference type="Pfam" id="PF00476">
    <property type="entry name" value="DNA_pol_A"/>
    <property type="match status" value="2"/>
</dbReference>
<dbReference type="STRING" id="8005.ENSEEEP00000012124"/>
<dbReference type="AlphaFoldDB" id="A0A4W4EJ68"/>
<reference evidence="5" key="1">
    <citation type="journal article" date="2014" name="Science">
        <title>Nonhuman genetics. Genomic basis for the convergent evolution of electric organs.</title>
        <authorList>
            <person name="Gallant J.R."/>
            <person name="Traeger L.L."/>
            <person name="Volkening J.D."/>
            <person name="Moffett H."/>
            <person name="Chen P.H."/>
            <person name="Novina C.D."/>
            <person name="Phillips G.N.Jr."/>
            <person name="Anand R."/>
            <person name="Wells G.B."/>
            <person name="Pinch M."/>
            <person name="Guth R."/>
            <person name="Unguez G.A."/>
            <person name="Albert J.S."/>
            <person name="Zakon H.H."/>
            <person name="Samanta M.P."/>
            <person name="Sussman M.R."/>
        </authorList>
    </citation>
    <scope>NUCLEOTIDE SEQUENCE [LARGE SCALE GENOMIC DNA]</scope>
</reference>
<keyword evidence="1" id="KW-0235">DNA replication</keyword>
<dbReference type="Ensembl" id="ENSEEET00000012267.2">
    <property type="protein sequence ID" value="ENSEEEP00000012124.2"/>
    <property type="gene ID" value="ENSEEEG00000006113.2"/>
</dbReference>
<sequence length="863" mass="97005">PCRRAGKCLRMKLMIISKVLYDCIMTHNCLMRYFMLLSFLSLQSDLFKYLNLIHSLTHSIPIILQVTTGSYNTESLTKIVLPHKRPGKWEPPRPAQGHSRVTLSQELCPKQITSIPKLSSSSSSSEVQVCHQTEQSESTRQPINSANYAQSREKRPVESAAPQREWKKQEHSTKIHSNIPKPSKQRCFASELKDQLNLDRNTEVDVTSTSSKVTLALTSDPRICDASHLSQEVRMCVLEEARRARALVATMVYLDGTTQLDPEQKSTPAVCGFLVLLKKSLDSENLEESGTAEEKLLFLRLEHRPVWAQQDQQHNQDLFTKEMLLQMVCGAQSLVCYKAKDLLRMALTHFSGNLSWKQVSSCQVLDPQTAAWLLDPADSASCFQDLLNKHCSHPATYTPQPAFKKVTHIISSLSHLHMLMVELQNKFALPCSLSSFLLAMESHKIYVDKKALKKTSEILGTKMKELEQEAHQAAGQQFRVSSSAQLRQVLFEKLHLHERCENKNLPKTVLKQQSTSEALLQLQGLHPLPKIILEYRQVCVCVCVCVCAFISSTWNQTSAVTGRLSAKHPNFQALPKQPVQITKKQFIQEKEAELVTVHPRAMFIPREGCAFLSAGGPSELGSLSHMMCPPAHHCYLRLPYITNTLPVLFVCLFLSRKGIHEDRVSSEDREHAKRIVYSVIYGAGKARLSGILGVSAEEASRFQDSFLQTYREVQGFIQHTVQHCHKYGVCSIMGRRRALPHIHSADWGTRNQAERQAVNFVVQGSAADLCKMAMIQICSRVSSSTTLTARLIAQIHDELLFEVDDSQVEDFAVLVKETMESLQYIDCLGVSLTVPLKVSVSKGQSWGSMCELNFPHAATHTSH</sequence>
<name>A0A4W4EJ68_ELEEL</name>
<dbReference type="Gene3D" id="1.10.150.20">
    <property type="entry name" value="5' to 3' exonuclease, C-terminal subdomain"/>
    <property type="match status" value="1"/>
</dbReference>
<dbReference type="GO" id="GO:0006302">
    <property type="term" value="P:double-strand break repair"/>
    <property type="evidence" value="ECO:0007669"/>
    <property type="project" value="TreeGrafter"/>
</dbReference>
<dbReference type="Pfam" id="PF18049">
    <property type="entry name" value="DNA_pol_P_Exo"/>
    <property type="match status" value="1"/>
</dbReference>
<evidence type="ECO:0000313" key="4">
    <source>
        <dbReference type="Ensembl" id="ENSEEEP00000012124.2"/>
    </source>
</evidence>
<dbReference type="PRINTS" id="PR00868">
    <property type="entry name" value="DNAPOLI"/>
</dbReference>
<dbReference type="InterPro" id="IPR002298">
    <property type="entry name" value="DNA_polymerase_A"/>
</dbReference>
<dbReference type="InterPro" id="IPR043502">
    <property type="entry name" value="DNA/RNA_pol_sf"/>
</dbReference>
<dbReference type="Gene3D" id="3.30.70.370">
    <property type="match status" value="1"/>
</dbReference>
<evidence type="ECO:0000256" key="2">
    <source>
        <dbReference type="SAM" id="MobiDB-lite"/>
    </source>
</evidence>
<keyword evidence="5" id="KW-1185">Reference proteome</keyword>